<dbReference type="Pfam" id="PF00334">
    <property type="entry name" value="NDK"/>
    <property type="match status" value="1"/>
</dbReference>
<evidence type="ECO:0000256" key="13">
    <source>
        <dbReference type="ARBA" id="ARBA00022842"/>
    </source>
</evidence>
<evidence type="ECO:0000259" key="19">
    <source>
        <dbReference type="SMART" id="SM00562"/>
    </source>
</evidence>
<dbReference type="SUPFAM" id="SSF54919">
    <property type="entry name" value="Nucleoside diphosphate kinase, NDK"/>
    <property type="match status" value="1"/>
</dbReference>
<dbReference type="PANTHER" id="PTHR11349">
    <property type="entry name" value="NUCLEOSIDE DIPHOSPHATE KINASE"/>
    <property type="match status" value="1"/>
</dbReference>
<feature type="binding site" evidence="15 16">
    <location>
        <position position="87"/>
    </location>
    <ligand>
        <name>ATP</name>
        <dbReference type="ChEBI" id="CHEBI:30616"/>
    </ligand>
</feature>
<evidence type="ECO:0000256" key="10">
    <source>
        <dbReference type="ARBA" id="ARBA00022741"/>
    </source>
</evidence>
<comment type="cofactor">
    <cofactor evidence="1 15">
        <name>Mg(2+)</name>
        <dbReference type="ChEBI" id="CHEBI:18420"/>
    </cofactor>
</comment>
<evidence type="ECO:0000256" key="12">
    <source>
        <dbReference type="ARBA" id="ARBA00022840"/>
    </source>
</evidence>
<feature type="domain" description="Nucleoside diphosphate kinase-like" evidence="19">
    <location>
        <begin position="3"/>
        <end position="140"/>
    </location>
</feature>
<reference evidence="21 23" key="2">
    <citation type="submission" date="2018-08" db="EMBL/GenBank/DDBJ databases">
        <title>Genomic Encyclopedia of Archaeal and Bacterial Type Strains, Phase II (KMG-II): from individual species to whole genera.</title>
        <authorList>
            <person name="Goeker M."/>
        </authorList>
    </citation>
    <scope>NUCLEOTIDE SEQUENCE [LARGE SCALE GENOMIC DNA]</scope>
    <source>
        <strain evidence="21 23">DSM 2261</strain>
    </source>
</reference>
<dbReference type="EC" id="2.7.4.6" evidence="4 15"/>
<dbReference type="PROSITE" id="PS00469">
    <property type="entry name" value="NDPK"/>
    <property type="match status" value="1"/>
</dbReference>
<name>A0AAC8TEX5_9BACT</name>
<evidence type="ECO:0000256" key="7">
    <source>
        <dbReference type="ARBA" id="ARBA00022553"/>
    </source>
</evidence>
<evidence type="ECO:0000256" key="9">
    <source>
        <dbReference type="ARBA" id="ARBA00022723"/>
    </source>
</evidence>
<evidence type="ECO:0000256" key="5">
    <source>
        <dbReference type="ARBA" id="ARBA00017632"/>
    </source>
</evidence>
<dbReference type="FunFam" id="3.30.70.141:FF:000001">
    <property type="entry name" value="Nucleoside diphosphate kinase"/>
    <property type="match status" value="1"/>
</dbReference>
<evidence type="ECO:0000256" key="17">
    <source>
        <dbReference type="RuleBase" id="RU004011"/>
    </source>
</evidence>
<reference evidence="20 22" key="1">
    <citation type="submission" date="2015-05" db="EMBL/GenBank/DDBJ databases">
        <title>Genome assembly of Archangium gephyra DSM 2261.</title>
        <authorList>
            <person name="Sharma G."/>
            <person name="Subramanian S."/>
        </authorList>
    </citation>
    <scope>NUCLEOTIDE SEQUENCE [LARGE SCALE GENOMIC DNA]</scope>
    <source>
        <strain evidence="20 22">DSM 2261</strain>
    </source>
</reference>
<proteinExistence type="inferred from homology"/>
<evidence type="ECO:0000256" key="4">
    <source>
        <dbReference type="ARBA" id="ARBA00012966"/>
    </source>
</evidence>
<comment type="catalytic activity">
    <reaction evidence="15">
        <text>a ribonucleoside 5'-diphosphate + ATP = a ribonucleoside 5'-triphosphate + ADP</text>
        <dbReference type="Rhea" id="RHEA:18113"/>
        <dbReference type="ChEBI" id="CHEBI:30616"/>
        <dbReference type="ChEBI" id="CHEBI:57930"/>
        <dbReference type="ChEBI" id="CHEBI:61557"/>
        <dbReference type="ChEBI" id="CHEBI:456216"/>
        <dbReference type="EC" id="2.7.4.6"/>
    </reaction>
</comment>
<evidence type="ECO:0000256" key="11">
    <source>
        <dbReference type="ARBA" id="ARBA00022777"/>
    </source>
</evidence>
<keyword evidence="7 15" id="KW-0597">Phosphoprotein</keyword>
<feature type="binding site" evidence="15 16">
    <location>
        <position position="93"/>
    </location>
    <ligand>
        <name>ATP</name>
        <dbReference type="ChEBI" id="CHEBI:30616"/>
    </ligand>
</feature>
<dbReference type="GO" id="GO:0006183">
    <property type="term" value="P:GTP biosynthetic process"/>
    <property type="evidence" value="ECO:0007669"/>
    <property type="project" value="UniProtKB-UniRule"/>
</dbReference>
<comment type="subunit">
    <text evidence="15">Homotetramer.</text>
</comment>
<evidence type="ECO:0000256" key="1">
    <source>
        <dbReference type="ARBA" id="ARBA00001946"/>
    </source>
</evidence>
<keyword evidence="9 15" id="KW-0479">Metal-binding</keyword>
<dbReference type="AlphaFoldDB" id="A0AAC8TEX5"/>
<feature type="binding site" evidence="15 16">
    <location>
        <position position="114"/>
    </location>
    <ligand>
        <name>ATP</name>
        <dbReference type="ChEBI" id="CHEBI:30616"/>
    </ligand>
</feature>
<dbReference type="SMART" id="SM00562">
    <property type="entry name" value="NDK"/>
    <property type="match status" value="1"/>
</dbReference>
<evidence type="ECO:0000313" key="20">
    <source>
        <dbReference type="EMBL" id="AKJ03420.1"/>
    </source>
</evidence>
<feature type="active site" description="Pros-phosphohistidine intermediate" evidence="15 16">
    <location>
        <position position="117"/>
    </location>
</feature>
<evidence type="ECO:0000256" key="15">
    <source>
        <dbReference type="HAMAP-Rule" id="MF_00451"/>
    </source>
</evidence>
<dbReference type="InterPro" id="IPR001564">
    <property type="entry name" value="Nucleoside_diP_kinase"/>
</dbReference>
<comment type="catalytic activity">
    <reaction evidence="15 18">
        <text>a 2'-deoxyribonucleoside 5'-diphosphate + ATP = a 2'-deoxyribonucleoside 5'-triphosphate + ADP</text>
        <dbReference type="Rhea" id="RHEA:44640"/>
        <dbReference type="ChEBI" id="CHEBI:30616"/>
        <dbReference type="ChEBI" id="CHEBI:61560"/>
        <dbReference type="ChEBI" id="CHEBI:73316"/>
        <dbReference type="ChEBI" id="CHEBI:456216"/>
        <dbReference type="EC" id="2.7.4.6"/>
    </reaction>
</comment>
<dbReference type="GO" id="GO:0046872">
    <property type="term" value="F:metal ion binding"/>
    <property type="evidence" value="ECO:0007669"/>
    <property type="project" value="UniProtKB-KW"/>
</dbReference>
<keyword evidence="23" id="KW-1185">Reference proteome</keyword>
<evidence type="ECO:0000256" key="16">
    <source>
        <dbReference type="PROSITE-ProRule" id="PRU00706"/>
    </source>
</evidence>
<keyword evidence="6 15" id="KW-0963">Cytoplasm</keyword>
<dbReference type="Proteomes" id="UP000035579">
    <property type="component" value="Chromosome"/>
</dbReference>
<dbReference type="NCBIfam" id="NF001908">
    <property type="entry name" value="PRK00668.1"/>
    <property type="match status" value="1"/>
</dbReference>
<evidence type="ECO:0000256" key="18">
    <source>
        <dbReference type="RuleBase" id="RU004013"/>
    </source>
</evidence>
<dbReference type="EMBL" id="QUMU01000015">
    <property type="protein sequence ID" value="REG24073.1"/>
    <property type="molecule type" value="Genomic_DNA"/>
</dbReference>
<dbReference type="GO" id="GO:0006228">
    <property type="term" value="P:UTP biosynthetic process"/>
    <property type="evidence" value="ECO:0007669"/>
    <property type="project" value="UniProtKB-UniRule"/>
</dbReference>
<dbReference type="CDD" id="cd04413">
    <property type="entry name" value="NDPk_I"/>
    <property type="match status" value="1"/>
</dbReference>
<accession>A0AAC8TEX5</accession>
<evidence type="ECO:0000256" key="6">
    <source>
        <dbReference type="ARBA" id="ARBA00022490"/>
    </source>
</evidence>
<comment type="function">
    <text evidence="15">Major role in the synthesis of nucleoside triphosphates other than ATP. The ATP gamma phosphate is transferred to the NDP beta phosphate via a ping-pong mechanism, using a phosphorylated active-site intermediate.</text>
</comment>
<keyword evidence="8 15" id="KW-0808">Transferase</keyword>
<evidence type="ECO:0000256" key="8">
    <source>
        <dbReference type="ARBA" id="ARBA00022679"/>
    </source>
</evidence>
<dbReference type="InterPro" id="IPR023005">
    <property type="entry name" value="Nucleoside_diP_kinase_AS"/>
</dbReference>
<keyword evidence="12 15" id="KW-0067">ATP-binding</keyword>
<dbReference type="Proteomes" id="UP000256345">
    <property type="component" value="Unassembled WGS sequence"/>
</dbReference>
<dbReference type="PROSITE" id="PS51374">
    <property type="entry name" value="NDPK_LIKE"/>
    <property type="match status" value="1"/>
</dbReference>
<dbReference type="Gene3D" id="3.30.70.141">
    <property type="entry name" value="Nucleoside diphosphate kinase-like domain"/>
    <property type="match status" value="1"/>
</dbReference>
<organism evidence="20 22">
    <name type="scientific">Archangium gephyra</name>
    <dbReference type="NCBI Taxonomy" id="48"/>
    <lineage>
        <taxon>Bacteria</taxon>
        <taxon>Pseudomonadati</taxon>
        <taxon>Myxococcota</taxon>
        <taxon>Myxococcia</taxon>
        <taxon>Myxococcales</taxon>
        <taxon>Cystobacterineae</taxon>
        <taxon>Archangiaceae</taxon>
        <taxon>Archangium</taxon>
    </lineage>
</organism>
<feature type="binding site" evidence="15 16">
    <location>
        <position position="104"/>
    </location>
    <ligand>
        <name>ATP</name>
        <dbReference type="ChEBI" id="CHEBI:30616"/>
    </ligand>
</feature>
<keyword evidence="13 15" id="KW-0460">Magnesium</keyword>
<evidence type="ECO:0000256" key="2">
    <source>
        <dbReference type="ARBA" id="ARBA00004496"/>
    </source>
</evidence>
<dbReference type="PRINTS" id="PR01243">
    <property type="entry name" value="NUCDPKINASE"/>
</dbReference>
<feature type="binding site" evidence="15 16">
    <location>
        <position position="59"/>
    </location>
    <ligand>
        <name>ATP</name>
        <dbReference type="ChEBI" id="CHEBI:30616"/>
    </ligand>
</feature>
<evidence type="ECO:0000313" key="21">
    <source>
        <dbReference type="EMBL" id="REG24073.1"/>
    </source>
</evidence>
<dbReference type="InterPro" id="IPR036850">
    <property type="entry name" value="NDK-like_dom_sf"/>
</dbReference>
<feature type="binding site" evidence="15 16">
    <location>
        <position position="11"/>
    </location>
    <ligand>
        <name>ATP</name>
        <dbReference type="ChEBI" id="CHEBI:30616"/>
    </ligand>
</feature>
<comment type="similarity">
    <text evidence="3 15 16 17">Belongs to the NDK family.</text>
</comment>
<dbReference type="HAMAP" id="MF_00451">
    <property type="entry name" value="NDP_kinase"/>
    <property type="match status" value="1"/>
</dbReference>
<dbReference type="KEGG" id="age:AA314_05046"/>
<gene>
    <name evidence="15" type="primary">ndk</name>
    <name evidence="20" type="ORF">AA314_05046</name>
    <name evidence="21" type="ORF">ATI61_115115</name>
</gene>
<dbReference type="InterPro" id="IPR034907">
    <property type="entry name" value="NDK-like_dom"/>
</dbReference>
<dbReference type="EMBL" id="CP011509">
    <property type="protein sequence ID" value="AKJ03420.1"/>
    <property type="molecule type" value="Genomic_DNA"/>
</dbReference>
<evidence type="ECO:0000256" key="3">
    <source>
        <dbReference type="ARBA" id="ARBA00008142"/>
    </source>
</evidence>
<dbReference type="RefSeq" id="WP_047857487.1">
    <property type="nucleotide sequence ID" value="NZ_CP011509.1"/>
</dbReference>
<sequence>MAIERTLSIIKPDGLQKGVIGKVISRFEEKGLKPVAIRLQHLSQAQAEGFYAVHKARPFFKDLVNFMISGPVVLMVLEGENAVLANRDIMGATNPANAAPGTIRRDFATSIDQNTVHGSDSLENAKNEIAYFFRETEIAPYEYTSKK</sequence>
<keyword evidence="14 15" id="KW-0546">Nucleotide metabolism</keyword>
<evidence type="ECO:0000313" key="23">
    <source>
        <dbReference type="Proteomes" id="UP000256345"/>
    </source>
</evidence>
<keyword evidence="10 15" id="KW-0547">Nucleotide-binding</keyword>
<evidence type="ECO:0000313" key="22">
    <source>
        <dbReference type="Proteomes" id="UP000035579"/>
    </source>
</evidence>
<dbReference type="GO" id="GO:0006241">
    <property type="term" value="P:CTP biosynthetic process"/>
    <property type="evidence" value="ECO:0007669"/>
    <property type="project" value="UniProtKB-UniRule"/>
</dbReference>
<protein>
    <recommendedName>
        <fullName evidence="5 15">Nucleoside diphosphate kinase</fullName>
        <shortName evidence="15">NDK</shortName>
        <shortName evidence="15">NDP kinase</shortName>
        <ecNumber evidence="4 15">2.7.4.6</ecNumber>
    </recommendedName>
    <alternativeName>
        <fullName evidence="15">Nucleoside-2-P kinase</fullName>
    </alternativeName>
</protein>
<dbReference type="GO" id="GO:0005524">
    <property type="term" value="F:ATP binding"/>
    <property type="evidence" value="ECO:0007669"/>
    <property type="project" value="UniProtKB-UniRule"/>
</dbReference>
<comment type="subcellular location">
    <subcellularLocation>
        <location evidence="2 15">Cytoplasm</location>
    </subcellularLocation>
</comment>
<dbReference type="GO" id="GO:0005737">
    <property type="term" value="C:cytoplasm"/>
    <property type="evidence" value="ECO:0007669"/>
    <property type="project" value="UniProtKB-SubCell"/>
</dbReference>
<keyword evidence="11 15" id="KW-0418">Kinase</keyword>
<dbReference type="GO" id="GO:0004550">
    <property type="term" value="F:nucleoside diphosphate kinase activity"/>
    <property type="evidence" value="ECO:0007669"/>
    <property type="project" value="UniProtKB-UniRule"/>
</dbReference>
<evidence type="ECO:0000256" key="14">
    <source>
        <dbReference type="ARBA" id="ARBA00023080"/>
    </source>
</evidence>